<evidence type="ECO:0000313" key="2">
    <source>
        <dbReference type="EMBL" id="AVO33787.1"/>
    </source>
</evidence>
<dbReference type="AlphaFoldDB" id="A0A2S0MD73"/>
<evidence type="ECO:0000256" key="1">
    <source>
        <dbReference type="SAM" id="MobiDB-lite"/>
    </source>
</evidence>
<gene>
    <name evidence="2" type="ORF">C6570_05590</name>
</gene>
<dbReference type="EMBL" id="CP027666">
    <property type="protein sequence ID" value="AVO33787.1"/>
    <property type="molecule type" value="Genomic_DNA"/>
</dbReference>
<keyword evidence="3" id="KW-1185">Reference proteome</keyword>
<proteinExistence type="predicted"/>
<name>A0A2S0MD73_9BURK</name>
<protein>
    <submittedName>
        <fullName evidence="2">Uncharacterized protein</fullName>
    </submittedName>
</protein>
<organism evidence="2 3">
    <name type="scientific">Ottowia oryzae</name>
    <dbReference type="NCBI Taxonomy" id="2109914"/>
    <lineage>
        <taxon>Bacteria</taxon>
        <taxon>Pseudomonadati</taxon>
        <taxon>Pseudomonadota</taxon>
        <taxon>Betaproteobacteria</taxon>
        <taxon>Burkholderiales</taxon>
        <taxon>Comamonadaceae</taxon>
        <taxon>Ottowia</taxon>
    </lineage>
</organism>
<feature type="region of interest" description="Disordered" evidence="1">
    <location>
        <begin position="62"/>
        <end position="83"/>
    </location>
</feature>
<evidence type="ECO:0000313" key="3">
    <source>
        <dbReference type="Proteomes" id="UP000239709"/>
    </source>
</evidence>
<dbReference type="KEGG" id="otk:C6570_05590"/>
<dbReference type="Proteomes" id="UP000239709">
    <property type="component" value="Chromosome"/>
</dbReference>
<sequence length="83" mass="8935">MGSTFFDSLFAFHFLQDFIVTTAYTLSAYRCFGSGALVHAGFAHDLFAMNCAAVGGTAQQHAGKSPRQLDQRENTILSGEGRA</sequence>
<accession>A0A2S0MD73</accession>
<reference evidence="2 3" key="1">
    <citation type="submission" date="2018-03" db="EMBL/GenBank/DDBJ databases">
        <title>Genome sequencing of Ottowia sp.</title>
        <authorList>
            <person name="Kim S.-J."/>
            <person name="Heo J."/>
            <person name="Kwon S.-W."/>
        </authorList>
    </citation>
    <scope>NUCLEOTIDE SEQUENCE [LARGE SCALE GENOMIC DNA]</scope>
    <source>
        <strain evidence="2 3">KADR8-3</strain>
    </source>
</reference>